<dbReference type="OrthoDB" id="2430203at2759"/>
<keyword evidence="2" id="KW-1185">Reference proteome</keyword>
<dbReference type="AlphaFoldDB" id="A0A8H7GY39"/>
<reference evidence="1" key="1">
    <citation type="submission" date="2020-10" db="EMBL/GenBank/DDBJ databases">
        <title>The Whole-Genome Sequence of Metschnikowia persimmonesis, a Novel Endophytic Yeast Species Isolated from Medicinal Plant Diospyros kaki Thumb.</title>
        <authorList>
            <person name="Rahmat E."/>
            <person name="Kang Y."/>
        </authorList>
    </citation>
    <scope>NUCLEOTIDE SEQUENCE</scope>
    <source>
        <strain evidence="1">KIOM G15050</strain>
    </source>
</reference>
<proteinExistence type="predicted"/>
<gene>
    <name evidence="1" type="ORF">HF325_000702</name>
</gene>
<dbReference type="Proteomes" id="UP000649328">
    <property type="component" value="Unassembled WGS sequence"/>
</dbReference>
<name>A0A8H7GY39_9ASCO</name>
<comment type="caution">
    <text evidence="1">The sequence shown here is derived from an EMBL/GenBank/DDBJ whole genome shotgun (WGS) entry which is preliminary data.</text>
</comment>
<dbReference type="EMBL" id="JACBPP010000001">
    <property type="protein sequence ID" value="KAF8005245.1"/>
    <property type="molecule type" value="Genomic_DNA"/>
</dbReference>
<accession>A0A8H7GY39</accession>
<sequence length="229" mass="26446">MKLVDAADIVESLMANEDYGVSNHLKSHKVRKCSGTDDMLENRKVPTGKTAVAVFRCNRHGKSAEEKRAMRKAKGLPIHRIRDSKGTNCRAEIRIKFGDFYHTKNGCVLNVDDFGDCEVEVAWKRDHNHKEPEIDKNTKRQMNDKVRKQVKAGVTWPQFSATRKKLLLCTEEDQIPPALLRIDYQHWFNESRRQIGSQAVEDEDCEKSMREWVDETMKKKGIAAFTDRL</sequence>
<protein>
    <submittedName>
        <fullName evidence="1">Uncharacterized protein</fullName>
    </submittedName>
</protein>
<organism evidence="1 2">
    <name type="scientific">Metschnikowia pulcherrima</name>
    <dbReference type="NCBI Taxonomy" id="27326"/>
    <lineage>
        <taxon>Eukaryota</taxon>
        <taxon>Fungi</taxon>
        <taxon>Dikarya</taxon>
        <taxon>Ascomycota</taxon>
        <taxon>Saccharomycotina</taxon>
        <taxon>Pichiomycetes</taxon>
        <taxon>Metschnikowiaceae</taxon>
        <taxon>Metschnikowia</taxon>
    </lineage>
</organism>
<evidence type="ECO:0000313" key="1">
    <source>
        <dbReference type="EMBL" id="KAF8005245.1"/>
    </source>
</evidence>
<evidence type="ECO:0000313" key="2">
    <source>
        <dbReference type="Proteomes" id="UP000649328"/>
    </source>
</evidence>